<dbReference type="InterPro" id="IPR041707">
    <property type="entry name" value="Pus3-like"/>
</dbReference>
<dbReference type="InterPro" id="IPR020097">
    <property type="entry name" value="PsdUridine_synth_TruA_a/b_dom"/>
</dbReference>
<dbReference type="GO" id="GO:0031119">
    <property type="term" value="P:tRNA pseudouridine synthesis"/>
    <property type="evidence" value="ECO:0007669"/>
    <property type="project" value="TreeGrafter"/>
</dbReference>
<dbReference type="Gene3D" id="3.30.70.580">
    <property type="entry name" value="Pseudouridine synthase I, catalytic domain, N-terminal subdomain"/>
    <property type="match status" value="1"/>
</dbReference>
<dbReference type="PANTHER" id="PTHR11142">
    <property type="entry name" value="PSEUDOURIDYLATE SYNTHASE"/>
    <property type="match status" value="1"/>
</dbReference>
<feature type="region of interest" description="Disordered" evidence="4">
    <location>
        <begin position="33"/>
        <end position="57"/>
    </location>
</feature>
<keyword evidence="3" id="KW-0413">Isomerase</keyword>
<dbReference type="NCBIfam" id="TIGR00071">
    <property type="entry name" value="hisT_truA"/>
    <property type="match status" value="1"/>
</dbReference>
<gene>
    <name evidence="6" type="ORF">PBRASI_LOCUS1221</name>
</gene>
<dbReference type="InterPro" id="IPR020094">
    <property type="entry name" value="TruA/RsuA/RluB/E/F_N"/>
</dbReference>
<dbReference type="InterPro" id="IPR020095">
    <property type="entry name" value="PsdUridine_synth_TruA_C"/>
</dbReference>
<evidence type="ECO:0000313" key="6">
    <source>
        <dbReference type="EMBL" id="CAG8474016.1"/>
    </source>
</evidence>
<dbReference type="GO" id="GO:0005634">
    <property type="term" value="C:nucleus"/>
    <property type="evidence" value="ECO:0007669"/>
    <property type="project" value="TreeGrafter"/>
</dbReference>
<dbReference type="CDD" id="cd02569">
    <property type="entry name" value="PseudoU_synth_ScPus3"/>
    <property type="match status" value="1"/>
</dbReference>
<reference evidence="6" key="1">
    <citation type="submission" date="2021-06" db="EMBL/GenBank/DDBJ databases">
        <authorList>
            <person name="Kallberg Y."/>
            <person name="Tangrot J."/>
            <person name="Rosling A."/>
        </authorList>
    </citation>
    <scope>NUCLEOTIDE SEQUENCE</scope>
    <source>
        <strain evidence="6">BR232B</strain>
    </source>
</reference>
<evidence type="ECO:0000256" key="4">
    <source>
        <dbReference type="SAM" id="MobiDB-lite"/>
    </source>
</evidence>
<keyword evidence="2" id="KW-0819">tRNA processing</keyword>
<comment type="caution">
    <text evidence="6">The sequence shown here is derived from an EMBL/GenBank/DDBJ whole genome shotgun (WGS) entry which is preliminary data.</text>
</comment>
<dbReference type="GO" id="GO:0003723">
    <property type="term" value="F:RNA binding"/>
    <property type="evidence" value="ECO:0007669"/>
    <property type="project" value="InterPro"/>
</dbReference>
<organism evidence="6 7">
    <name type="scientific">Paraglomus brasilianum</name>
    <dbReference type="NCBI Taxonomy" id="144538"/>
    <lineage>
        <taxon>Eukaryota</taxon>
        <taxon>Fungi</taxon>
        <taxon>Fungi incertae sedis</taxon>
        <taxon>Mucoromycota</taxon>
        <taxon>Glomeromycotina</taxon>
        <taxon>Glomeromycetes</taxon>
        <taxon>Paraglomerales</taxon>
        <taxon>Paraglomeraceae</taxon>
        <taxon>Paraglomus</taxon>
    </lineage>
</organism>
<dbReference type="Proteomes" id="UP000789739">
    <property type="component" value="Unassembled WGS sequence"/>
</dbReference>
<evidence type="ECO:0000259" key="5">
    <source>
        <dbReference type="Pfam" id="PF01416"/>
    </source>
</evidence>
<proteinExistence type="inferred from homology"/>
<dbReference type="Pfam" id="PF01416">
    <property type="entry name" value="PseudoU_synth_1"/>
    <property type="match status" value="1"/>
</dbReference>
<dbReference type="AlphaFoldDB" id="A0A9N8Z3J4"/>
<dbReference type="InterPro" id="IPR020103">
    <property type="entry name" value="PsdUridine_synth_cat_dom_sf"/>
</dbReference>
<dbReference type="GO" id="GO:0005737">
    <property type="term" value="C:cytoplasm"/>
    <property type="evidence" value="ECO:0007669"/>
    <property type="project" value="TreeGrafter"/>
</dbReference>
<evidence type="ECO:0000256" key="1">
    <source>
        <dbReference type="ARBA" id="ARBA00009375"/>
    </source>
</evidence>
<dbReference type="SUPFAM" id="SSF55120">
    <property type="entry name" value="Pseudouridine synthase"/>
    <property type="match status" value="1"/>
</dbReference>
<keyword evidence="7" id="KW-1185">Reference proteome</keyword>
<dbReference type="EMBL" id="CAJVPI010000076">
    <property type="protein sequence ID" value="CAG8474016.1"/>
    <property type="molecule type" value="Genomic_DNA"/>
</dbReference>
<dbReference type="GO" id="GO:1990481">
    <property type="term" value="P:mRNA pseudouridine synthesis"/>
    <property type="evidence" value="ECO:0007669"/>
    <property type="project" value="TreeGrafter"/>
</dbReference>
<dbReference type="Gene3D" id="3.30.70.660">
    <property type="entry name" value="Pseudouridine synthase I, catalytic domain, C-terminal subdomain"/>
    <property type="match status" value="1"/>
</dbReference>
<feature type="compositionally biased region" description="Low complexity" evidence="4">
    <location>
        <begin position="35"/>
        <end position="50"/>
    </location>
</feature>
<evidence type="ECO:0000313" key="7">
    <source>
        <dbReference type="Proteomes" id="UP000789739"/>
    </source>
</evidence>
<dbReference type="OrthoDB" id="25767at2759"/>
<dbReference type="PANTHER" id="PTHR11142:SF5">
    <property type="entry name" value="TRNA PSEUDOURIDINE(38_39) SYNTHASE"/>
    <property type="match status" value="1"/>
</dbReference>
<comment type="similarity">
    <text evidence="1">Belongs to the tRNA pseudouridine synthase TruA family.</text>
</comment>
<dbReference type="InterPro" id="IPR001406">
    <property type="entry name" value="PsdUridine_synth_TruA"/>
</dbReference>
<dbReference type="GO" id="GO:0009982">
    <property type="term" value="F:pseudouridine synthase activity"/>
    <property type="evidence" value="ECO:0007669"/>
    <property type="project" value="InterPro"/>
</dbReference>
<evidence type="ECO:0000256" key="3">
    <source>
        <dbReference type="ARBA" id="ARBA00023235"/>
    </source>
</evidence>
<dbReference type="FunFam" id="3.30.70.580:FF:000007">
    <property type="entry name" value="tRNA pseudouridine synthase"/>
    <property type="match status" value="1"/>
</dbReference>
<protein>
    <submittedName>
        <fullName evidence="6">5881_t:CDS:1</fullName>
    </submittedName>
</protein>
<evidence type="ECO:0000256" key="2">
    <source>
        <dbReference type="ARBA" id="ARBA00022694"/>
    </source>
</evidence>
<name>A0A9N8Z3J4_9GLOM</name>
<sequence length="418" mass="48156">MSHAAKYDLWSREELIVKLLEYESNATRKHESNDSESVYSSISTDSTTSSLKNKKTRRNRQFDMSKYSQRYIAFKVAYLGWNYHGFAVQADEETCPTVEGQIFKALMAAKLITDPSSCKFSRCGRTDKGVSGLGQVIALKVRSNMPVDKVEDRDNKSKEEMPYVDILNRLLPPDIRILAWSSIPESFSARFSCCGRRYRYFFLKSTLNIELMQSACKQFIGTHDFRNFCKINSSQDVTNYERTILDAKILKASECGNPVPYSDIDEFYVFEVRGTAFLWHQVRCMMGILFLIGQELELPSIISSLFDISTIPSRPAYEMASELPLVLYDCEFNGLDWKHSPSTVDRLYHHMYQQFYGYFTKSMIASTILKSLGVDTIQHGIINGGGQELRKRKYVTLLNKDRCSSVDEKRKKRKEKKE</sequence>
<dbReference type="HAMAP" id="MF_00171">
    <property type="entry name" value="TruA"/>
    <property type="match status" value="1"/>
</dbReference>
<accession>A0A9N8Z3J4</accession>
<feature type="domain" description="Pseudouridine synthase I TruA alpha/beta" evidence="5">
    <location>
        <begin position="215"/>
        <end position="333"/>
    </location>
</feature>